<dbReference type="EMBL" id="NVCO01000007">
    <property type="protein sequence ID" value="PFT50791.1"/>
    <property type="molecule type" value="Genomic_DNA"/>
</dbReference>
<evidence type="ECO:0000313" key="3">
    <source>
        <dbReference type="Proteomes" id="UP000226106"/>
    </source>
</evidence>
<name>A0A9X7AS30_BACTU</name>
<evidence type="ECO:0000256" key="1">
    <source>
        <dbReference type="SAM" id="Phobius"/>
    </source>
</evidence>
<keyword evidence="1" id="KW-1133">Transmembrane helix</keyword>
<sequence length="144" mass="17061">MDFQQNIKKAFYNKPFNREAVLTHFRDFGYNEVSNEDREGYHRFLFTQSGKKKTLFMKSNDKGVVKYIKVQEGRSHLPKTDSKTFSNLIKLIFVFMIIGCGYWFISHLDSDTTTKEDNPYNRDYDGDGIKGTRSDNDIYRKHFK</sequence>
<dbReference type="AlphaFoldDB" id="A0A9X7AS30"/>
<gene>
    <name evidence="2" type="ORF">COK72_01950</name>
</gene>
<reference evidence="2 3" key="1">
    <citation type="submission" date="2017-09" db="EMBL/GenBank/DDBJ databases">
        <title>Large-scale bioinformatics analysis of Bacillus genomes uncovers conserved roles of natural products in bacterial physiology.</title>
        <authorList>
            <consortium name="Agbiome Team Llc"/>
            <person name="Bleich R.M."/>
            <person name="Grubbs K.J."/>
            <person name="Santa Maria K.C."/>
            <person name="Allen S.E."/>
            <person name="Farag S."/>
            <person name="Shank E.A."/>
            <person name="Bowers A."/>
        </authorList>
    </citation>
    <scope>NUCLEOTIDE SEQUENCE [LARGE SCALE GENOMIC DNA]</scope>
    <source>
        <strain evidence="2 3">AFS065400</strain>
    </source>
</reference>
<dbReference type="Proteomes" id="UP000226106">
    <property type="component" value="Unassembled WGS sequence"/>
</dbReference>
<protein>
    <submittedName>
        <fullName evidence="2">Uncharacterized protein</fullName>
    </submittedName>
</protein>
<organism evidence="2 3">
    <name type="scientific">Bacillus thuringiensis</name>
    <dbReference type="NCBI Taxonomy" id="1428"/>
    <lineage>
        <taxon>Bacteria</taxon>
        <taxon>Bacillati</taxon>
        <taxon>Bacillota</taxon>
        <taxon>Bacilli</taxon>
        <taxon>Bacillales</taxon>
        <taxon>Bacillaceae</taxon>
        <taxon>Bacillus</taxon>
        <taxon>Bacillus cereus group</taxon>
    </lineage>
</organism>
<keyword evidence="1" id="KW-0472">Membrane</keyword>
<accession>A0A9X7AS30</accession>
<keyword evidence="1" id="KW-0812">Transmembrane</keyword>
<evidence type="ECO:0000313" key="2">
    <source>
        <dbReference type="EMBL" id="PFT50791.1"/>
    </source>
</evidence>
<proteinExistence type="predicted"/>
<comment type="caution">
    <text evidence="2">The sequence shown here is derived from an EMBL/GenBank/DDBJ whole genome shotgun (WGS) entry which is preliminary data.</text>
</comment>
<dbReference type="RefSeq" id="WP_098640109.1">
    <property type="nucleotide sequence ID" value="NZ_NVCO01000007.1"/>
</dbReference>
<feature type="transmembrane region" description="Helical" evidence="1">
    <location>
        <begin position="88"/>
        <end position="105"/>
    </location>
</feature>